<proteinExistence type="inferred from homology"/>
<comment type="similarity">
    <text evidence="2">Belongs to the bacterial solute-binding protein 1 family.</text>
</comment>
<feature type="chain" id="PRO_5027559373" evidence="3">
    <location>
        <begin position="25"/>
        <end position="450"/>
    </location>
</feature>
<evidence type="ECO:0000256" key="2">
    <source>
        <dbReference type="ARBA" id="ARBA00008520"/>
    </source>
</evidence>
<dbReference type="SUPFAM" id="SSF53850">
    <property type="entry name" value="Periplasmic binding protein-like II"/>
    <property type="match status" value="1"/>
</dbReference>
<dbReference type="InterPro" id="IPR050490">
    <property type="entry name" value="Bact_solute-bd_prot1"/>
</dbReference>
<dbReference type="Gene3D" id="3.40.190.10">
    <property type="entry name" value="Periplasmic binding protein-like II"/>
    <property type="match status" value="2"/>
</dbReference>
<organism evidence="4">
    <name type="scientific">Thermodesulfobium narugense</name>
    <dbReference type="NCBI Taxonomy" id="184064"/>
    <lineage>
        <taxon>Bacteria</taxon>
        <taxon>Pseudomonadati</taxon>
        <taxon>Thermodesulfobiota</taxon>
        <taxon>Thermodesulfobiia</taxon>
        <taxon>Thermodesulfobiales</taxon>
        <taxon>Thermodesulfobiaceae</taxon>
        <taxon>Thermodesulfobium</taxon>
    </lineage>
</organism>
<comment type="subcellular location">
    <subcellularLocation>
        <location evidence="1">Periplasm</location>
    </subcellularLocation>
</comment>
<dbReference type="AlphaFoldDB" id="A0A7C5KBU6"/>
<comment type="caution">
    <text evidence="4">The sequence shown here is derived from an EMBL/GenBank/DDBJ whole genome shotgun (WGS) entry which is preliminary data.</text>
</comment>
<gene>
    <name evidence="4" type="ORF">ENL70_04455</name>
</gene>
<keyword evidence="3" id="KW-0732">Signal</keyword>
<evidence type="ECO:0000256" key="3">
    <source>
        <dbReference type="SAM" id="SignalP"/>
    </source>
</evidence>
<name>A0A7C5KBU6_9BACT</name>
<feature type="signal peptide" evidence="3">
    <location>
        <begin position="1"/>
        <end position="24"/>
    </location>
</feature>
<dbReference type="PANTHER" id="PTHR43649:SF14">
    <property type="entry name" value="BLR3389 PROTEIN"/>
    <property type="match status" value="1"/>
</dbReference>
<dbReference type="GO" id="GO:0042597">
    <property type="term" value="C:periplasmic space"/>
    <property type="evidence" value="ECO:0007669"/>
    <property type="project" value="UniProtKB-SubCell"/>
</dbReference>
<dbReference type="Pfam" id="PF01547">
    <property type="entry name" value="SBP_bac_1"/>
    <property type="match status" value="1"/>
</dbReference>
<reference evidence="4" key="1">
    <citation type="journal article" date="2020" name="mSystems">
        <title>Genome- and Community-Level Interaction Insights into Carbon Utilization and Element Cycling Functions of Hydrothermarchaeota in Hydrothermal Sediment.</title>
        <authorList>
            <person name="Zhou Z."/>
            <person name="Liu Y."/>
            <person name="Xu W."/>
            <person name="Pan J."/>
            <person name="Luo Z.H."/>
            <person name="Li M."/>
        </authorList>
    </citation>
    <scope>NUCLEOTIDE SEQUENCE [LARGE SCALE GENOMIC DNA]</scope>
    <source>
        <strain evidence="4">SpSt-1019</strain>
    </source>
</reference>
<protein>
    <submittedName>
        <fullName evidence="4">Extracellular solute-binding protein</fullName>
    </submittedName>
</protein>
<evidence type="ECO:0000313" key="4">
    <source>
        <dbReference type="EMBL" id="HHI65781.1"/>
    </source>
</evidence>
<evidence type="ECO:0000256" key="1">
    <source>
        <dbReference type="ARBA" id="ARBA00004418"/>
    </source>
</evidence>
<sequence length="450" mass="49906">MKKFSVWLVLLSILMLLLSVSVMAATSQTILKVAYWRQNPQIIGPKTAWLTKAASEFEATHPNVKVQFVQIVGSEGDYYTKLDLMMRSPNTAPDVVYEDSFMIGSDAAAGFLLALNKYVDNWSEWQHFYPSMQDITKFNGNVYGVMNGSDVRGLWYNKDILQKAGINVPWQPKNWADIINTAQLIKQKIPGVIPFSMYSGVPDDEGSTMQGFEMLLYGTAMGNNSLYDWDTGKWVISSKGIEDTLNFIQTVFTQGLAEPLQDALNPQYGTVVGQQLLPEGKIAIDLDGMWVWNNWIANGPTPWSDWEKVMGFALMPTQYGQAPGYVSLSGGWALSIAAVSKNSDLAWDFIKIASSAENLASFDYHIGNTAVRDDEVNYPIYANSPMADVFANAMNYTHYRPAFTAYPKISYQIDLAMETAMLGQPISSAMSNYADAVTGIVGSQNVESIK</sequence>
<dbReference type="EMBL" id="DRUY01000146">
    <property type="protein sequence ID" value="HHI65781.1"/>
    <property type="molecule type" value="Genomic_DNA"/>
</dbReference>
<dbReference type="PANTHER" id="PTHR43649">
    <property type="entry name" value="ARABINOSE-BINDING PROTEIN-RELATED"/>
    <property type="match status" value="1"/>
</dbReference>
<dbReference type="InterPro" id="IPR006059">
    <property type="entry name" value="SBP"/>
</dbReference>
<accession>A0A7C5KBU6</accession>